<evidence type="ECO:0000313" key="1">
    <source>
        <dbReference type="EMBL" id="RCW41566.1"/>
    </source>
</evidence>
<sequence>MLDDVARKVLTILWNTYRNDPFTIDVAHISHRAQRTDGRVKIAINTLVKKGFVLWDRETKNFRILYSHEDAKPKRWN</sequence>
<evidence type="ECO:0000313" key="2">
    <source>
        <dbReference type="Proteomes" id="UP000252415"/>
    </source>
</evidence>
<dbReference type="AlphaFoldDB" id="A0A368VLJ9"/>
<keyword evidence="2" id="KW-1185">Reference proteome</keyword>
<dbReference type="Proteomes" id="UP000252415">
    <property type="component" value="Unassembled WGS sequence"/>
</dbReference>
<name>A0A368VLJ9_9BACL</name>
<reference evidence="1 2" key="1">
    <citation type="submission" date="2018-07" db="EMBL/GenBank/DDBJ databases">
        <title>Genomic Encyclopedia of Type Strains, Phase III (KMG-III): the genomes of soil and plant-associated and newly described type strains.</title>
        <authorList>
            <person name="Whitman W."/>
        </authorList>
    </citation>
    <scope>NUCLEOTIDE SEQUENCE [LARGE SCALE GENOMIC DNA]</scope>
    <source>
        <strain evidence="1 2">CECT 7506</strain>
    </source>
</reference>
<proteinExistence type="predicted"/>
<comment type="caution">
    <text evidence="1">The sequence shown here is derived from an EMBL/GenBank/DDBJ whole genome shotgun (WGS) entry which is preliminary data.</text>
</comment>
<accession>A0A368VLJ9</accession>
<gene>
    <name evidence="1" type="ORF">DFP97_1222</name>
</gene>
<protein>
    <submittedName>
        <fullName evidence="1">Uncharacterized protein</fullName>
    </submittedName>
</protein>
<dbReference type="EMBL" id="QPJD01000022">
    <property type="protein sequence ID" value="RCW41566.1"/>
    <property type="molecule type" value="Genomic_DNA"/>
</dbReference>
<organism evidence="1 2">
    <name type="scientific">Paenibacillus prosopidis</name>
    <dbReference type="NCBI Taxonomy" id="630520"/>
    <lineage>
        <taxon>Bacteria</taxon>
        <taxon>Bacillati</taxon>
        <taxon>Bacillota</taxon>
        <taxon>Bacilli</taxon>
        <taxon>Bacillales</taxon>
        <taxon>Paenibacillaceae</taxon>
        <taxon>Paenibacillus</taxon>
    </lineage>
</organism>